<evidence type="ECO:0000313" key="10">
    <source>
        <dbReference type="Proteomes" id="UP001054889"/>
    </source>
</evidence>
<dbReference type="GO" id="GO:0045892">
    <property type="term" value="P:negative regulation of DNA-templated transcription"/>
    <property type="evidence" value="ECO:0007669"/>
    <property type="project" value="UniProtKB-UniRule"/>
</dbReference>
<protein>
    <recommendedName>
        <fullName evidence="6">Transcription repressor</fullName>
    </recommendedName>
    <alternativeName>
        <fullName evidence="6">Ovate family protein</fullName>
    </alternativeName>
</protein>
<proteinExistence type="predicted"/>
<comment type="caution">
    <text evidence="9">The sequence shown here is derived from an EMBL/GenBank/DDBJ whole genome shotgun (WGS) entry which is preliminary data.</text>
</comment>
<dbReference type="InterPro" id="IPR006458">
    <property type="entry name" value="Ovate_C"/>
</dbReference>
<comment type="subcellular location">
    <subcellularLocation>
        <location evidence="1 6">Nucleus</location>
    </subcellularLocation>
</comment>
<organism evidence="9 10">
    <name type="scientific">Eleusine coracana subsp. coracana</name>
    <dbReference type="NCBI Taxonomy" id="191504"/>
    <lineage>
        <taxon>Eukaryota</taxon>
        <taxon>Viridiplantae</taxon>
        <taxon>Streptophyta</taxon>
        <taxon>Embryophyta</taxon>
        <taxon>Tracheophyta</taxon>
        <taxon>Spermatophyta</taxon>
        <taxon>Magnoliopsida</taxon>
        <taxon>Liliopsida</taxon>
        <taxon>Poales</taxon>
        <taxon>Poaceae</taxon>
        <taxon>PACMAD clade</taxon>
        <taxon>Chloridoideae</taxon>
        <taxon>Cynodonteae</taxon>
        <taxon>Eleusininae</taxon>
        <taxon>Eleusine</taxon>
    </lineage>
</organism>
<keyword evidence="4 6" id="KW-0804">Transcription</keyword>
<keyword evidence="3 6" id="KW-0805">Transcription regulation</keyword>
<dbReference type="InterPro" id="IPR038933">
    <property type="entry name" value="Ovate"/>
</dbReference>
<feature type="region of interest" description="Disordered" evidence="7">
    <location>
        <begin position="28"/>
        <end position="63"/>
    </location>
</feature>
<feature type="domain" description="OVATE" evidence="8">
    <location>
        <begin position="88"/>
        <end position="153"/>
    </location>
</feature>
<dbReference type="EMBL" id="BQKI01000083">
    <property type="protein sequence ID" value="GJN32218.1"/>
    <property type="molecule type" value="Genomic_DNA"/>
</dbReference>
<evidence type="ECO:0000256" key="1">
    <source>
        <dbReference type="ARBA" id="ARBA00004123"/>
    </source>
</evidence>
<dbReference type="AlphaFoldDB" id="A0AAV5F993"/>
<evidence type="ECO:0000256" key="2">
    <source>
        <dbReference type="ARBA" id="ARBA00022491"/>
    </source>
</evidence>
<evidence type="ECO:0000313" key="9">
    <source>
        <dbReference type="EMBL" id="GJN32218.1"/>
    </source>
</evidence>
<keyword evidence="5 6" id="KW-0539">Nucleus</keyword>
<name>A0AAV5F993_ELECO</name>
<dbReference type="GO" id="GO:0005634">
    <property type="term" value="C:nucleus"/>
    <property type="evidence" value="ECO:0007669"/>
    <property type="project" value="UniProtKB-SubCell"/>
</dbReference>
<evidence type="ECO:0000256" key="6">
    <source>
        <dbReference type="RuleBase" id="RU367028"/>
    </source>
</evidence>
<dbReference type="PANTHER" id="PTHR33057:SF101">
    <property type="entry name" value="TRANSCRIPTION REPRESSOR"/>
    <property type="match status" value="1"/>
</dbReference>
<dbReference type="PROSITE" id="PS51754">
    <property type="entry name" value="OVATE"/>
    <property type="match status" value="1"/>
</dbReference>
<evidence type="ECO:0000256" key="4">
    <source>
        <dbReference type="ARBA" id="ARBA00023163"/>
    </source>
</evidence>
<sequence>MATRSQRYAQLLSSHPYYSSISSSPSFTLNATDGGDHGGARPQDDGLGAPASSRPTELPRASDRFFVSPARTASLVDAGEALCGALLVETYSSDPRAEFLDSLAEMAAACGADGMPAPEYGEFMEELLACYLDRNDRAVHRHVLAAFADLTARRLPAKRKRPFRGLMKINPCVSAHDA</sequence>
<evidence type="ECO:0000256" key="7">
    <source>
        <dbReference type="SAM" id="MobiDB-lite"/>
    </source>
</evidence>
<reference evidence="9" key="1">
    <citation type="journal article" date="2018" name="DNA Res.">
        <title>Multiple hybrid de novo genome assembly of finger millet, an orphan allotetraploid crop.</title>
        <authorList>
            <person name="Hatakeyama M."/>
            <person name="Aluri S."/>
            <person name="Balachadran M.T."/>
            <person name="Sivarajan S.R."/>
            <person name="Patrignani A."/>
            <person name="Gruter S."/>
            <person name="Poveda L."/>
            <person name="Shimizu-Inatsugi R."/>
            <person name="Baeten J."/>
            <person name="Francoijs K.J."/>
            <person name="Nataraja K.N."/>
            <person name="Reddy Y.A.N."/>
            <person name="Phadnis S."/>
            <person name="Ravikumar R.L."/>
            <person name="Schlapbach R."/>
            <person name="Sreeman S.M."/>
            <person name="Shimizu K.K."/>
        </authorList>
    </citation>
    <scope>NUCLEOTIDE SEQUENCE</scope>
</reference>
<keyword evidence="10" id="KW-1185">Reference proteome</keyword>
<evidence type="ECO:0000259" key="8">
    <source>
        <dbReference type="PROSITE" id="PS51754"/>
    </source>
</evidence>
<feature type="compositionally biased region" description="Basic and acidic residues" evidence="7">
    <location>
        <begin position="34"/>
        <end position="44"/>
    </location>
</feature>
<keyword evidence="2 6" id="KW-0678">Repressor</keyword>
<gene>
    <name evidence="9" type="primary">gb20707</name>
    <name evidence="9" type="ORF">PR202_gb20707</name>
</gene>
<dbReference type="Proteomes" id="UP001054889">
    <property type="component" value="Unassembled WGS sequence"/>
</dbReference>
<evidence type="ECO:0000256" key="5">
    <source>
        <dbReference type="ARBA" id="ARBA00023242"/>
    </source>
</evidence>
<reference evidence="9" key="2">
    <citation type="submission" date="2021-12" db="EMBL/GenBank/DDBJ databases">
        <title>Resequencing data analysis of finger millet.</title>
        <authorList>
            <person name="Hatakeyama M."/>
            <person name="Aluri S."/>
            <person name="Balachadran M.T."/>
            <person name="Sivarajan S.R."/>
            <person name="Poveda L."/>
            <person name="Shimizu-Inatsugi R."/>
            <person name="Schlapbach R."/>
            <person name="Sreeman S.M."/>
            <person name="Shimizu K.K."/>
        </authorList>
    </citation>
    <scope>NUCLEOTIDE SEQUENCE</scope>
</reference>
<comment type="function">
    <text evidence="6">Transcriptional repressor that regulates multiple aspects of plant growth and development.</text>
</comment>
<dbReference type="Pfam" id="PF04844">
    <property type="entry name" value="Ovate"/>
    <property type="match status" value="1"/>
</dbReference>
<dbReference type="PANTHER" id="PTHR33057">
    <property type="entry name" value="TRANSCRIPTION REPRESSOR OFP7-RELATED"/>
    <property type="match status" value="1"/>
</dbReference>
<accession>A0AAV5F993</accession>
<evidence type="ECO:0000256" key="3">
    <source>
        <dbReference type="ARBA" id="ARBA00023015"/>
    </source>
</evidence>